<comment type="caution">
    <text evidence="1">The sequence shown here is derived from an EMBL/GenBank/DDBJ whole genome shotgun (WGS) entry which is preliminary data.</text>
</comment>
<keyword evidence="2" id="KW-1185">Reference proteome</keyword>
<organism evidence="1 2">
    <name type="scientific">Neptuniibacter caesariensis</name>
    <dbReference type="NCBI Taxonomy" id="207954"/>
    <lineage>
        <taxon>Bacteria</taxon>
        <taxon>Pseudomonadati</taxon>
        <taxon>Pseudomonadota</taxon>
        <taxon>Gammaproteobacteria</taxon>
        <taxon>Oceanospirillales</taxon>
        <taxon>Oceanospirillaceae</taxon>
        <taxon>Neptuniibacter</taxon>
    </lineage>
</organism>
<accession>A0A7U8C4K9</accession>
<proteinExistence type="predicted"/>
<dbReference type="Proteomes" id="UP000002171">
    <property type="component" value="Unassembled WGS sequence"/>
</dbReference>
<evidence type="ECO:0008006" key="3">
    <source>
        <dbReference type="Google" id="ProtNLM"/>
    </source>
</evidence>
<gene>
    <name evidence="1" type="ORF">MED92_11469</name>
</gene>
<dbReference type="EMBL" id="AAOW01000009">
    <property type="protein sequence ID" value="EAR61343.1"/>
    <property type="molecule type" value="Genomic_DNA"/>
</dbReference>
<protein>
    <recommendedName>
        <fullName evidence="3">DUF1330 domain-containing protein</fullName>
    </recommendedName>
</protein>
<dbReference type="AlphaFoldDB" id="A0A7U8C4K9"/>
<name>A0A7U8C4K9_NEPCE</name>
<evidence type="ECO:0000313" key="1">
    <source>
        <dbReference type="EMBL" id="EAR61343.1"/>
    </source>
</evidence>
<sequence length="45" mass="5113">MFTIRFPSENAQESFFADTDYQAVKTEFFDASVKSINIIAGYSKP</sequence>
<reference evidence="1 2" key="1">
    <citation type="submission" date="2006-02" db="EMBL/GenBank/DDBJ databases">
        <authorList>
            <person name="Pinhassi J."/>
            <person name="Pedros-Alio C."/>
            <person name="Ferriera S."/>
            <person name="Johnson J."/>
            <person name="Kravitz S."/>
            <person name="Halpern A."/>
            <person name="Remington K."/>
            <person name="Beeson K."/>
            <person name="Tran B."/>
            <person name="Rogers Y.-H."/>
            <person name="Friedman R."/>
            <person name="Venter J.C."/>
        </authorList>
    </citation>
    <scope>NUCLEOTIDE SEQUENCE [LARGE SCALE GENOMIC DNA]</scope>
    <source>
        <strain evidence="1 2">MED92</strain>
    </source>
</reference>
<evidence type="ECO:0000313" key="2">
    <source>
        <dbReference type="Proteomes" id="UP000002171"/>
    </source>
</evidence>